<protein>
    <submittedName>
        <fullName evidence="2">Uncharacterized protein</fullName>
    </submittedName>
</protein>
<comment type="caution">
    <text evidence="2">The sequence shown here is derived from an EMBL/GenBank/DDBJ whole genome shotgun (WGS) entry which is preliminary data.</text>
</comment>
<dbReference type="AlphaFoldDB" id="A0A8H6TU89"/>
<feature type="compositionally biased region" description="Basic and acidic residues" evidence="1">
    <location>
        <begin position="172"/>
        <end position="182"/>
    </location>
</feature>
<dbReference type="Proteomes" id="UP000620124">
    <property type="component" value="Unassembled WGS sequence"/>
</dbReference>
<evidence type="ECO:0000313" key="2">
    <source>
        <dbReference type="EMBL" id="KAF7325423.1"/>
    </source>
</evidence>
<feature type="region of interest" description="Disordered" evidence="1">
    <location>
        <begin position="1"/>
        <end position="110"/>
    </location>
</feature>
<evidence type="ECO:0000313" key="3">
    <source>
        <dbReference type="Proteomes" id="UP000620124"/>
    </source>
</evidence>
<organism evidence="2 3">
    <name type="scientific">Mycena venus</name>
    <dbReference type="NCBI Taxonomy" id="2733690"/>
    <lineage>
        <taxon>Eukaryota</taxon>
        <taxon>Fungi</taxon>
        <taxon>Dikarya</taxon>
        <taxon>Basidiomycota</taxon>
        <taxon>Agaricomycotina</taxon>
        <taxon>Agaricomycetes</taxon>
        <taxon>Agaricomycetidae</taxon>
        <taxon>Agaricales</taxon>
        <taxon>Marasmiineae</taxon>
        <taxon>Mycenaceae</taxon>
        <taxon>Mycena</taxon>
    </lineage>
</organism>
<evidence type="ECO:0000256" key="1">
    <source>
        <dbReference type="SAM" id="MobiDB-lite"/>
    </source>
</evidence>
<name>A0A8H6TU89_9AGAR</name>
<sequence length="227" mass="25104">MNQRPQLGVEIPGMQHGASREARAPPPDAARSAPPRPRAPPARSLGLTRHRRCHVSSLPPPAPGRTPQGRRRTRASRTSSASTMSRRRTTSRIRDMLNVPRKSIYNPSKRRGDVYDDMDLGFEVTEGDDDFDMDDPNDRRKSQIVMRAQLDEIEKTLAQFSPRMLRTDLEGAADAEPRDRCELPSLSPPNSSGERRVWAVPADAVVCVYACVECGRVPPDAASTAPS</sequence>
<accession>A0A8H6TU89</accession>
<reference evidence="2" key="1">
    <citation type="submission" date="2020-05" db="EMBL/GenBank/DDBJ databases">
        <title>Mycena genomes resolve the evolution of fungal bioluminescence.</title>
        <authorList>
            <person name="Tsai I.J."/>
        </authorList>
    </citation>
    <scope>NUCLEOTIDE SEQUENCE</scope>
    <source>
        <strain evidence="2">CCC161011</strain>
    </source>
</reference>
<dbReference type="EMBL" id="JACAZI010000050">
    <property type="protein sequence ID" value="KAF7325423.1"/>
    <property type="molecule type" value="Genomic_DNA"/>
</dbReference>
<feature type="region of interest" description="Disordered" evidence="1">
    <location>
        <begin position="172"/>
        <end position="195"/>
    </location>
</feature>
<gene>
    <name evidence="2" type="ORF">MVEN_02627300</name>
</gene>
<proteinExistence type="predicted"/>
<dbReference type="OrthoDB" id="2526154at2759"/>
<keyword evidence="3" id="KW-1185">Reference proteome</keyword>
<feature type="compositionally biased region" description="Pro residues" evidence="1">
    <location>
        <begin position="24"/>
        <end position="40"/>
    </location>
</feature>